<evidence type="ECO:0000313" key="3">
    <source>
        <dbReference type="EMBL" id="OJD37186.1"/>
    </source>
</evidence>
<name>A0A1J9RAJ4_9PEZI</name>
<dbReference type="EMBL" id="MNUE01000008">
    <property type="protein sequence ID" value="OJD37186.1"/>
    <property type="molecule type" value="Genomic_DNA"/>
</dbReference>
<feature type="domain" description="2EXR" evidence="2">
    <location>
        <begin position="19"/>
        <end position="138"/>
    </location>
</feature>
<feature type="region of interest" description="Disordered" evidence="1">
    <location>
        <begin position="40"/>
        <end position="90"/>
    </location>
</feature>
<dbReference type="GeneID" id="31019574"/>
<dbReference type="Proteomes" id="UP000183809">
    <property type="component" value="Unassembled WGS sequence"/>
</dbReference>
<accession>A0A1J9RAJ4</accession>
<sequence length="316" mass="34213">MTMSGGMLGGESRLSLLGLPAEIRNLIWEYTFPPPNSRYTTLSSAGSSRAQSRKSRSASPSSATSSASYASSSSDTSVAIPADDEHGSVSVVRNSKQDAAHTAASGTYSGLALLLTCHQIRAETLLLAFSRTPFRTKLCRPAALTTRLAVLSPAQVRAIRSLTFTTSASSAQHPKQWEGDLRPLLFPVYVQCRKLLYESVRLLPGVRFVDFVLGEERAGQFGKGGPGGTVGRGRTVGGAKFFFDTVVGVGLRERNGRGETHAWGDRWQVIPGAEGEDRCIWLVEDRQGCGEERRSAERNEGKRWVRVEIVRLPLGG</sequence>
<feature type="compositionally biased region" description="Low complexity" evidence="1">
    <location>
        <begin position="41"/>
        <end position="50"/>
    </location>
</feature>
<evidence type="ECO:0000256" key="1">
    <source>
        <dbReference type="SAM" id="MobiDB-lite"/>
    </source>
</evidence>
<evidence type="ECO:0000259" key="2">
    <source>
        <dbReference type="Pfam" id="PF20150"/>
    </source>
</evidence>
<comment type="caution">
    <text evidence="3">The sequence shown here is derived from an EMBL/GenBank/DDBJ whole genome shotgun (WGS) entry which is preliminary data.</text>
</comment>
<keyword evidence="4" id="KW-1185">Reference proteome</keyword>
<dbReference type="OrthoDB" id="5413827at2759"/>
<dbReference type="AlphaFoldDB" id="A0A1J9RAJ4"/>
<evidence type="ECO:0000313" key="4">
    <source>
        <dbReference type="Proteomes" id="UP000183809"/>
    </source>
</evidence>
<protein>
    <recommendedName>
        <fullName evidence="2">2EXR domain-containing protein</fullName>
    </recommendedName>
</protein>
<proteinExistence type="predicted"/>
<dbReference type="RefSeq" id="XP_020133427.1">
    <property type="nucleotide sequence ID" value="XM_020279312.1"/>
</dbReference>
<reference evidence="3 4" key="1">
    <citation type="submission" date="2016-10" db="EMBL/GenBank/DDBJ databases">
        <title>Proteomics and genomics reveal pathogen-plant mechanisms compatible with a hemibiotrophic lifestyle of Diplodia corticola.</title>
        <authorList>
            <person name="Fernandes I."/>
            <person name="De Jonge R."/>
            <person name="Van De Peer Y."/>
            <person name="Devreese B."/>
            <person name="Alves A."/>
            <person name="Esteves A.C."/>
        </authorList>
    </citation>
    <scope>NUCLEOTIDE SEQUENCE [LARGE SCALE GENOMIC DNA]</scope>
    <source>
        <strain evidence="3 4">CBS 112549</strain>
    </source>
</reference>
<dbReference type="Pfam" id="PF20150">
    <property type="entry name" value="2EXR"/>
    <property type="match status" value="1"/>
</dbReference>
<feature type="compositionally biased region" description="Low complexity" evidence="1">
    <location>
        <begin position="57"/>
        <end position="79"/>
    </location>
</feature>
<dbReference type="InterPro" id="IPR045518">
    <property type="entry name" value="2EXR"/>
</dbReference>
<organism evidence="3 4">
    <name type="scientific">Diplodia corticola</name>
    <dbReference type="NCBI Taxonomy" id="236234"/>
    <lineage>
        <taxon>Eukaryota</taxon>
        <taxon>Fungi</taxon>
        <taxon>Dikarya</taxon>
        <taxon>Ascomycota</taxon>
        <taxon>Pezizomycotina</taxon>
        <taxon>Dothideomycetes</taxon>
        <taxon>Dothideomycetes incertae sedis</taxon>
        <taxon>Botryosphaeriales</taxon>
        <taxon>Botryosphaeriaceae</taxon>
        <taxon>Diplodia</taxon>
    </lineage>
</organism>
<gene>
    <name evidence="3" type="ORF">BKCO1_8000208</name>
</gene>
<dbReference type="PANTHER" id="PTHR38790">
    <property type="entry name" value="2EXR DOMAIN-CONTAINING PROTEIN-RELATED"/>
    <property type="match status" value="1"/>
</dbReference>